<feature type="region of interest" description="Disordered" evidence="2">
    <location>
        <begin position="68"/>
        <end position="106"/>
    </location>
</feature>
<sequence>MTDHKLSEVDKLQAELEAQEKRTAELKKQLAEAHRERACNIGEALLDLAEGHDRWKLIVGEIASRHMKPRKSAAFKKEASLFEDHAQREREKKKDASQDHSVPGSL</sequence>
<comment type="caution">
    <text evidence="3">The sequence shown here is derived from an EMBL/GenBank/DDBJ whole genome shotgun (WGS) entry which is preliminary data.</text>
</comment>
<dbReference type="Proteomes" id="UP000287300">
    <property type="component" value="Unassembled WGS sequence"/>
</dbReference>
<feature type="compositionally biased region" description="Basic and acidic residues" evidence="2">
    <location>
        <begin position="75"/>
        <end position="98"/>
    </location>
</feature>
<proteinExistence type="predicted"/>
<dbReference type="RefSeq" id="WP_124296380.1">
    <property type="nucleotide sequence ID" value="NZ_BDES01000073.1"/>
</dbReference>
<reference evidence="3 4" key="1">
    <citation type="submission" date="2016-06" db="EMBL/GenBank/DDBJ databases">
        <title>Acetobacter pasteurianus NBRC 3188 whole genome sequencing project.</title>
        <authorList>
            <person name="Matsutani M."/>
            <person name="Shiwa Y."/>
            <person name="Okamoto-Kainuma A."/>
            <person name="Ishikawa M."/>
            <person name="Koizumi Y."/>
            <person name="Yoshikawa H."/>
            <person name="Yakushi T."/>
            <person name="Matsushita K."/>
        </authorList>
    </citation>
    <scope>NUCLEOTIDE SEQUENCE [LARGE SCALE GENOMIC DNA]</scope>
    <source>
        <strain evidence="3 4">NBRC 3188</strain>
    </source>
</reference>
<protein>
    <recommendedName>
        <fullName evidence="5">Mobilization protein</fullName>
    </recommendedName>
</protein>
<dbReference type="AlphaFoldDB" id="A0A401WXG2"/>
<evidence type="ECO:0000313" key="4">
    <source>
        <dbReference type="Proteomes" id="UP000287300"/>
    </source>
</evidence>
<evidence type="ECO:0008006" key="5">
    <source>
        <dbReference type="Google" id="ProtNLM"/>
    </source>
</evidence>
<evidence type="ECO:0000313" key="3">
    <source>
        <dbReference type="EMBL" id="GCD54028.1"/>
    </source>
</evidence>
<accession>A0A401WXG2</accession>
<gene>
    <name evidence="3" type="ORF">NBRC3188_2725</name>
</gene>
<name>A0A401WXG2_ACEPA</name>
<organism evidence="3 4">
    <name type="scientific">Acetobacter pasteurianus NBRC 3188</name>
    <dbReference type="NCBI Taxonomy" id="1226663"/>
    <lineage>
        <taxon>Bacteria</taxon>
        <taxon>Pseudomonadati</taxon>
        <taxon>Pseudomonadota</taxon>
        <taxon>Alphaproteobacteria</taxon>
        <taxon>Acetobacterales</taxon>
        <taxon>Acetobacteraceae</taxon>
        <taxon>Acetobacter</taxon>
    </lineage>
</organism>
<dbReference type="GeneID" id="66349949"/>
<dbReference type="EMBL" id="BDES01000073">
    <property type="protein sequence ID" value="GCD54028.1"/>
    <property type="molecule type" value="Genomic_DNA"/>
</dbReference>
<evidence type="ECO:0000256" key="1">
    <source>
        <dbReference type="SAM" id="Coils"/>
    </source>
</evidence>
<keyword evidence="1" id="KW-0175">Coiled coil</keyword>
<feature type="coiled-coil region" evidence="1">
    <location>
        <begin position="2"/>
        <end position="36"/>
    </location>
</feature>
<evidence type="ECO:0000256" key="2">
    <source>
        <dbReference type="SAM" id="MobiDB-lite"/>
    </source>
</evidence>